<dbReference type="InterPro" id="IPR016155">
    <property type="entry name" value="Mopterin_synth/thiamin_S_b"/>
</dbReference>
<dbReference type="NCBIfam" id="TIGR01683">
    <property type="entry name" value="thiS"/>
    <property type="match status" value="1"/>
</dbReference>
<dbReference type="Pfam" id="PF02597">
    <property type="entry name" value="ThiS"/>
    <property type="match status" value="1"/>
</dbReference>
<organism evidence="1 2">
    <name type="scientific">Rossellomorea marisflavi</name>
    <dbReference type="NCBI Taxonomy" id="189381"/>
    <lineage>
        <taxon>Bacteria</taxon>
        <taxon>Bacillati</taxon>
        <taxon>Bacillota</taxon>
        <taxon>Bacilli</taxon>
        <taxon>Bacillales</taxon>
        <taxon>Bacillaceae</taxon>
        <taxon>Rossellomorea</taxon>
    </lineage>
</organism>
<dbReference type="InterPro" id="IPR012675">
    <property type="entry name" value="Beta-grasp_dom_sf"/>
</dbReference>
<accession>A0A5D4S0S8</accession>
<evidence type="ECO:0000313" key="2">
    <source>
        <dbReference type="Proteomes" id="UP000322997"/>
    </source>
</evidence>
<dbReference type="Proteomes" id="UP000322997">
    <property type="component" value="Unassembled WGS sequence"/>
</dbReference>
<dbReference type="PANTHER" id="PTHR34472:SF1">
    <property type="entry name" value="SULFUR CARRIER PROTEIN THIS"/>
    <property type="match status" value="1"/>
</dbReference>
<proteinExistence type="predicted"/>
<sequence length="65" mass="7413">MFVNGIETMIPHHVNSVDDLLIHLTIGDRRVIVEWNKQILKKDEHEDIKLNAGDRVEIVHFVGGG</sequence>
<comment type="caution">
    <text evidence="1">The sequence shown here is derived from an EMBL/GenBank/DDBJ whole genome shotgun (WGS) entry which is preliminary data.</text>
</comment>
<dbReference type="EMBL" id="VTEQ01000001">
    <property type="protein sequence ID" value="TYS57243.1"/>
    <property type="molecule type" value="Genomic_DNA"/>
</dbReference>
<gene>
    <name evidence="1" type="primary">thiS</name>
    <name evidence="1" type="ORF">FZC83_01045</name>
</gene>
<dbReference type="AlphaFoldDB" id="A0A5D4S0S8"/>
<protein>
    <submittedName>
        <fullName evidence="1">Sulfur carrier protein ThiS</fullName>
    </submittedName>
</protein>
<evidence type="ECO:0000313" key="1">
    <source>
        <dbReference type="EMBL" id="TYS57243.1"/>
    </source>
</evidence>
<dbReference type="Gene3D" id="3.10.20.30">
    <property type="match status" value="1"/>
</dbReference>
<reference evidence="1 2" key="1">
    <citation type="submission" date="2019-08" db="EMBL/GenBank/DDBJ databases">
        <title>Bacillus genomes from the desert of Cuatro Cienegas, Coahuila.</title>
        <authorList>
            <person name="Olmedo-Alvarez G."/>
        </authorList>
    </citation>
    <scope>NUCLEOTIDE SEQUENCE [LARGE SCALE GENOMIC DNA]</scope>
    <source>
        <strain evidence="1 2">CH108_3D</strain>
    </source>
</reference>
<dbReference type="PANTHER" id="PTHR34472">
    <property type="entry name" value="SULFUR CARRIER PROTEIN THIS"/>
    <property type="match status" value="1"/>
</dbReference>
<name>A0A5D4S0S8_9BACI</name>
<dbReference type="InterPro" id="IPR010035">
    <property type="entry name" value="Thi_S"/>
</dbReference>
<dbReference type="InterPro" id="IPR003749">
    <property type="entry name" value="ThiS/MoaD-like"/>
</dbReference>
<dbReference type="SUPFAM" id="SSF54285">
    <property type="entry name" value="MoaD/ThiS"/>
    <property type="match status" value="1"/>
</dbReference>
<dbReference type="CDD" id="cd00565">
    <property type="entry name" value="Ubl_ThiS"/>
    <property type="match status" value="1"/>
</dbReference>